<dbReference type="EMBL" id="PDJE01000001">
    <property type="protein sequence ID" value="PFG31140.1"/>
    <property type="molecule type" value="Genomic_DNA"/>
</dbReference>
<dbReference type="Gene3D" id="2.30.40.10">
    <property type="entry name" value="Urease, subunit C, domain 1"/>
    <property type="match status" value="1"/>
</dbReference>
<comment type="caution">
    <text evidence="2">The sequence shown here is derived from an EMBL/GenBank/DDBJ whole genome shotgun (WGS) entry which is preliminary data.</text>
</comment>
<feature type="domain" description="Amidohydrolase 3" evidence="1">
    <location>
        <begin position="56"/>
        <end position="494"/>
    </location>
</feature>
<dbReference type="Gene3D" id="3.20.20.140">
    <property type="entry name" value="Metal-dependent hydrolases"/>
    <property type="match status" value="1"/>
</dbReference>
<dbReference type="SUPFAM" id="SSF51338">
    <property type="entry name" value="Composite domain of metallo-dependent hydrolases"/>
    <property type="match status" value="1"/>
</dbReference>
<evidence type="ECO:0000259" key="1">
    <source>
        <dbReference type="Pfam" id="PF07969"/>
    </source>
</evidence>
<evidence type="ECO:0000313" key="3">
    <source>
        <dbReference type="Proteomes" id="UP000221369"/>
    </source>
</evidence>
<dbReference type="Pfam" id="PF07969">
    <property type="entry name" value="Amidohydro_3"/>
    <property type="match status" value="1"/>
</dbReference>
<reference evidence="2 3" key="1">
    <citation type="submission" date="2017-10" db="EMBL/GenBank/DDBJ databases">
        <title>Sequencing the genomes of 1000 actinobacteria strains.</title>
        <authorList>
            <person name="Klenk H.-P."/>
        </authorList>
    </citation>
    <scope>NUCLEOTIDE SEQUENCE [LARGE SCALE GENOMIC DNA]</scope>
    <source>
        <strain evidence="2 3">DSM 21798</strain>
    </source>
</reference>
<dbReference type="GO" id="GO:0016810">
    <property type="term" value="F:hydrolase activity, acting on carbon-nitrogen (but not peptide) bonds"/>
    <property type="evidence" value="ECO:0007669"/>
    <property type="project" value="InterPro"/>
</dbReference>
<dbReference type="PANTHER" id="PTHR22642">
    <property type="entry name" value="IMIDAZOLONEPROPIONASE"/>
    <property type="match status" value="1"/>
</dbReference>
<keyword evidence="3" id="KW-1185">Reference proteome</keyword>
<organism evidence="2 3">
    <name type="scientific">Paramicrobacterium agarici</name>
    <dbReference type="NCBI Taxonomy" id="630514"/>
    <lineage>
        <taxon>Bacteria</taxon>
        <taxon>Bacillati</taxon>
        <taxon>Actinomycetota</taxon>
        <taxon>Actinomycetes</taxon>
        <taxon>Micrococcales</taxon>
        <taxon>Microbacteriaceae</taxon>
        <taxon>Paramicrobacterium</taxon>
    </lineage>
</organism>
<dbReference type="PANTHER" id="PTHR22642:SF2">
    <property type="entry name" value="PROTEIN LONG AFTER FAR-RED 3"/>
    <property type="match status" value="1"/>
</dbReference>
<dbReference type="CDD" id="cd01300">
    <property type="entry name" value="YtcJ_like"/>
    <property type="match status" value="1"/>
</dbReference>
<dbReference type="InterPro" id="IPR033932">
    <property type="entry name" value="YtcJ-like"/>
</dbReference>
<dbReference type="InterPro" id="IPR013108">
    <property type="entry name" value="Amidohydro_3"/>
</dbReference>
<dbReference type="Proteomes" id="UP000221369">
    <property type="component" value="Unassembled WGS sequence"/>
</dbReference>
<proteinExistence type="predicted"/>
<evidence type="ECO:0000313" key="2">
    <source>
        <dbReference type="EMBL" id="PFG31140.1"/>
    </source>
</evidence>
<dbReference type="InterPro" id="IPR011059">
    <property type="entry name" value="Metal-dep_hydrolase_composite"/>
</dbReference>
<protein>
    <recommendedName>
        <fullName evidence="1">Amidohydrolase 3 domain-containing protein</fullName>
    </recommendedName>
</protein>
<accession>A0A2A9DYY1</accession>
<name>A0A2A9DYY1_9MICO</name>
<sequence length="499" mass="53665">MTAFRLRAAHPGQGIVQTLTRARLIDLDGLVDIEVTDAVITDIRPSGCRAAAGESIDLDGRFVVPGLWDRHVHFTLWAITSKRVDVSAARSAAETAQLIARAARDHKEGPLVGVGFRDALWSDRPTAALLDASMSDTPVVLLSADLHAVWLNTAALRRFGYPPEHDGLLTEDAAFAVQNQLDEIPEAVSDAWADEAAREAARRGVTGIVDMEMAWNRDVWVRRTQAGSTHLRVSFGIYAQHLDRAIAERLQTGFVIPHTHGLLTVGPFKVITDGSLNARTAYCDDPYAGRDAGHGILNVAPDDLTDLMSRSSNAGIDCAVHAIGDHANALALDAYARSGARGSIEHAQLMRPHDIARMARLGVLASVQPEHAMDDREIADAYWRGRTERAFMLRSFLAAGVPLAFGSDAPVAQLDPWAAIAAAVSRSRDGKAPWQEQEAISAREALAASIPGGSLAPRIGATADLALLERDPLATDPEHLRTMPVGGTILNGRWTHSAL</sequence>
<gene>
    <name evidence="2" type="ORF">ATJ78_2090</name>
</gene>
<dbReference type="RefSeq" id="WP_245836285.1">
    <property type="nucleotide sequence ID" value="NZ_PDJE01000001.1"/>
</dbReference>
<dbReference type="InterPro" id="IPR032466">
    <property type="entry name" value="Metal_Hydrolase"/>
</dbReference>
<dbReference type="AlphaFoldDB" id="A0A2A9DYY1"/>
<dbReference type="Gene3D" id="3.10.310.70">
    <property type="match status" value="1"/>
</dbReference>
<dbReference type="SUPFAM" id="SSF51556">
    <property type="entry name" value="Metallo-dependent hydrolases"/>
    <property type="match status" value="1"/>
</dbReference>